<dbReference type="EMBL" id="CP013729">
    <property type="protein sequence ID" value="ALV06165.1"/>
    <property type="molecule type" value="Genomic_DNA"/>
</dbReference>
<protein>
    <submittedName>
        <fullName evidence="1">Putative membrane protein</fullName>
    </submittedName>
</protein>
<accession>A0A0U3DZ61</accession>
<dbReference type="AlphaFoldDB" id="A0A0U3DZ61"/>
<dbReference type="Pfam" id="PF07331">
    <property type="entry name" value="TctB"/>
    <property type="match status" value="1"/>
</dbReference>
<dbReference type="OrthoDB" id="7029611at2"/>
<name>A0A0U3DZ61_9BURK</name>
<sequence>MKIKSQRDFWSGLLFVIVGVAFASGSLIHYSFGSSARPGPGYFPFGLGVLLALLGAAVLFKALTIESDGGQPIGAIAWRPLLVVVGAIAMFGFALPRLGLAITLPLLIIVSSFASDEFRWRDAILSSVVLTVGSWAIFVWGLSLVIPVWPTFLGG</sequence>
<dbReference type="InterPro" id="IPR009936">
    <property type="entry name" value="DUF1468"/>
</dbReference>
<dbReference type="PATRIC" id="fig|76731.3.peg.1722"/>
<dbReference type="KEGG" id="rdp:RD2015_1681"/>
<gene>
    <name evidence="1" type="ORF">RD2015_1681</name>
</gene>
<evidence type="ECO:0000313" key="1">
    <source>
        <dbReference type="EMBL" id="ALV06165.1"/>
    </source>
</evidence>
<organism evidence="1 2">
    <name type="scientific">Roseateles depolymerans</name>
    <dbReference type="NCBI Taxonomy" id="76731"/>
    <lineage>
        <taxon>Bacteria</taxon>
        <taxon>Pseudomonadati</taxon>
        <taxon>Pseudomonadota</taxon>
        <taxon>Betaproteobacteria</taxon>
        <taxon>Burkholderiales</taxon>
        <taxon>Sphaerotilaceae</taxon>
        <taxon>Roseateles</taxon>
    </lineage>
</organism>
<reference evidence="1 2" key="1">
    <citation type="submission" date="2015-12" db="EMBL/GenBank/DDBJ databases">
        <title>Complete genome of Roseateles depolymerans KCTC 42856.</title>
        <authorList>
            <person name="Kim K.M."/>
        </authorList>
    </citation>
    <scope>NUCLEOTIDE SEQUENCE [LARGE SCALE GENOMIC DNA]</scope>
    <source>
        <strain evidence="1 2">KCTC 42856</strain>
    </source>
</reference>
<dbReference type="RefSeq" id="WP_058934497.1">
    <property type="nucleotide sequence ID" value="NZ_CP013729.1"/>
</dbReference>
<keyword evidence="2" id="KW-1185">Reference proteome</keyword>
<proteinExistence type="predicted"/>
<dbReference type="Proteomes" id="UP000060699">
    <property type="component" value="Chromosome"/>
</dbReference>
<dbReference type="STRING" id="76731.RD2015_1681"/>
<evidence type="ECO:0000313" key="2">
    <source>
        <dbReference type="Proteomes" id="UP000060699"/>
    </source>
</evidence>